<name>A0AA35TA78_GEOBA</name>
<dbReference type="PROSITE" id="PS01180">
    <property type="entry name" value="CUB"/>
    <property type="match status" value="1"/>
</dbReference>
<feature type="domain" description="CUB" evidence="5">
    <location>
        <begin position="63"/>
        <end position="184"/>
    </location>
</feature>
<keyword evidence="4" id="KW-0732">Signal</keyword>
<reference evidence="6" key="1">
    <citation type="submission" date="2023-03" db="EMBL/GenBank/DDBJ databases">
        <authorList>
            <person name="Steffen K."/>
            <person name="Cardenas P."/>
        </authorList>
    </citation>
    <scope>NUCLEOTIDE SEQUENCE</scope>
</reference>
<dbReference type="Proteomes" id="UP001174909">
    <property type="component" value="Unassembled WGS sequence"/>
</dbReference>
<evidence type="ECO:0000256" key="3">
    <source>
        <dbReference type="SAM" id="Coils"/>
    </source>
</evidence>
<comment type="caution">
    <text evidence="2">Lacks conserved residue(s) required for the propagation of feature annotation.</text>
</comment>
<evidence type="ECO:0000313" key="7">
    <source>
        <dbReference type="Proteomes" id="UP001174909"/>
    </source>
</evidence>
<organism evidence="6 7">
    <name type="scientific">Geodia barretti</name>
    <name type="common">Barrett's horny sponge</name>
    <dbReference type="NCBI Taxonomy" id="519541"/>
    <lineage>
        <taxon>Eukaryota</taxon>
        <taxon>Metazoa</taxon>
        <taxon>Porifera</taxon>
        <taxon>Demospongiae</taxon>
        <taxon>Heteroscleromorpha</taxon>
        <taxon>Tetractinellida</taxon>
        <taxon>Astrophorina</taxon>
        <taxon>Geodiidae</taxon>
        <taxon>Geodia</taxon>
    </lineage>
</organism>
<proteinExistence type="predicted"/>
<evidence type="ECO:0000256" key="4">
    <source>
        <dbReference type="SAM" id="SignalP"/>
    </source>
</evidence>
<keyword evidence="1" id="KW-1015">Disulfide bond</keyword>
<gene>
    <name evidence="6" type="ORF">GBAR_LOCUS24475</name>
</gene>
<comment type="caution">
    <text evidence="6">The sequence shown here is derived from an EMBL/GenBank/DDBJ whole genome shotgun (WGS) entry which is preliminary data.</text>
</comment>
<feature type="coiled-coil region" evidence="3">
    <location>
        <begin position="237"/>
        <end position="264"/>
    </location>
</feature>
<sequence length="378" mass="42471">MWRRAVLVVFCLAGCALANRQFIESQGCVIGEVPAGESGSRTYHFPEISLGVVNCTAPAESRCNQSIDNNRLQGRSWFISQDKAYFGQGYNHNFFQVYNLECPAGHYLNLGFQGDYALFCPRDMVTVNTTRYGFTGAICTGVEKEVSYLNRPGGVILEDASAKIDFCSDQSGMASGFTIRGTCINPEIAYNQPGCVSYDFFRAWDPEFVDSVFQEFDIVPTTMVPHKRSAAEHLKSFESIRDKVDELRELAREESERIENMKVEKNVREKRGVRYNFNFPAGTTITYIENVLTFSFPNGTVRTFPAYYLAASNDLYGTRVYIRNATRQIGDTTGGTTITFTGPGRVDIFPNRARTSINAYLIWTPPMPFDDFVSYSST</sequence>
<protein>
    <recommendedName>
        <fullName evidence="5">CUB domain-containing protein</fullName>
    </recommendedName>
</protein>
<evidence type="ECO:0000256" key="1">
    <source>
        <dbReference type="ARBA" id="ARBA00023157"/>
    </source>
</evidence>
<dbReference type="EMBL" id="CASHTH010003373">
    <property type="protein sequence ID" value="CAI8044089.1"/>
    <property type="molecule type" value="Genomic_DNA"/>
</dbReference>
<dbReference type="AlphaFoldDB" id="A0AA35TA78"/>
<accession>A0AA35TA78</accession>
<evidence type="ECO:0000259" key="5">
    <source>
        <dbReference type="PROSITE" id="PS01180"/>
    </source>
</evidence>
<dbReference type="InterPro" id="IPR000859">
    <property type="entry name" value="CUB_dom"/>
</dbReference>
<keyword evidence="3" id="KW-0175">Coiled coil</keyword>
<keyword evidence="7" id="KW-1185">Reference proteome</keyword>
<feature type="chain" id="PRO_5041283426" description="CUB domain-containing protein" evidence="4">
    <location>
        <begin position="19"/>
        <end position="378"/>
    </location>
</feature>
<evidence type="ECO:0000256" key="2">
    <source>
        <dbReference type="PROSITE-ProRule" id="PRU00059"/>
    </source>
</evidence>
<evidence type="ECO:0000313" key="6">
    <source>
        <dbReference type="EMBL" id="CAI8044089.1"/>
    </source>
</evidence>
<feature type="signal peptide" evidence="4">
    <location>
        <begin position="1"/>
        <end position="18"/>
    </location>
</feature>